<keyword evidence="2" id="KW-1003">Cell membrane</keyword>
<feature type="transmembrane region" description="Helical" evidence="6">
    <location>
        <begin position="44"/>
        <end position="63"/>
    </location>
</feature>
<feature type="transmembrane region" description="Helical" evidence="6">
    <location>
        <begin position="75"/>
        <end position="94"/>
    </location>
</feature>
<evidence type="ECO:0000313" key="7">
    <source>
        <dbReference type="EMBL" id="GMA95211.1"/>
    </source>
</evidence>
<name>A0ABQ6K8Y9_9MICO</name>
<keyword evidence="3 6" id="KW-0812">Transmembrane</keyword>
<proteinExistence type="predicted"/>
<dbReference type="EMBL" id="BSVB01000001">
    <property type="protein sequence ID" value="GMA95211.1"/>
    <property type="molecule type" value="Genomic_DNA"/>
</dbReference>
<organism evidence="7 8">
    <name type="scientific">Pseudolysinimonas kribbensis</name>
    <dbReference type="NCBI Taxonomy" id="433641"/>
    <lineage>
        <taxon>Bacteria</taxon>
        <taxon>Bacillati</taxon>
        <taxon>Actinomycetota</taxon>
        <taxon>Actinomycetes</taxon>
        <taxon>Micrococcales</taxon>
        <taxon>Microbacteriaceae</taxon>
        <taxon>Pseudolysinimonas</taxon>
    </lineage>
</organism>
<feature type="transmembrane region" description="Helical" evidence="6">
    <location>
        <begin position="126"/>
        <end position="147"/>
    </location>
</feature>
<keyword evidence="4 6" id="KW-1133">Transmembrane helix</keyword>
<protein>
    <recommendedName>
        <fullName evidence="9">Cytochrome c oxidase assembly protein</fullName>
    </recommendedName>
</protein>
<evidence type="ECO:0000256" key="6">
    <source>
        <dbReference type="SAM" id="Phobius"/>
    </source>
</evidence>
<evidence type="ECO:0000256" key="2">
    <source>
        <dbReference type="ARBA" id="ARBA00022475"/>
    </source>
</evidence>
<evidence type="ECO:0000256" key="5">
    <source>
        <dbReference type="ARBA" id="ARBA00023136"/>
    </source>
</evidence>
<evidence type="ECO:0000256" key="1">
    <source>
        <dbReference type="ARBA" id="ARBA00004651"/>
    </source>
</evidence>
<keyword evidence="5 6" id="KW-0472">Membrane</keyword>
<evidence type="ECO:0000256" key="3">
    <source>
        <dbReference type="ARBA" id="ARBA00022692"/>
    </source>
</evidence>
<keyword evidence="8" id="KW-1185">Reference proteome</keyword>
<evidence type="ECO:0000313" key="8">
    <source>
        <dbReference type="Proteomes" id="UP001157034"/>
    </source>
</evidence>
<dbReference type="Pfam" id="PF09678">
    <property type="entry name" value="Caa3_CtaG"/>
    <property type="match status" value="1"/>
</dbReference>
<gene>
    <name evidence="7" type="ORF">GCM10025881_20350</name>
</gene>
<dbReference type="Proteomes" id="UP001157034">
    <property type="component" value="Unassembled WGS sequence"/>
</dbReference>
<evidence type="ECO:0000256" key="4">
    <source>
        <dbReference type="ARBA" id="ARBA00022989"/>
    </source>
</evidence>
<accession>A0ABQ6K8Y9</accession>
<evidence type="ECO:0008006" key="9">
    <source>
        <dbReference type="Google" id="ProtNLM"/>
    </source>
</evidence>
<sequence length="183" mass="20584">MHSKAAGVLTNPLVSGGLFITSLWVFYYTPLFRWATIDHVGHEWMILHFLIVGYLFIQTLVGIDPVKSRPAYPIRLMLLLIVMAFHAFFGLALISNQGLLLADWYGAMGRTWGATPLEDQQAAGGIAWSVGEIPTVLLAIGVAILWSRSDEREAKRRDRRADRDGDVELEEYNRMLAQRARQG</sequence>
<comment type="subcellular location">
    <subcellularLocation>
        <location evidence="1">Cell membrane</location>
        <topology evidence="1">Multi-pass membrane protein</topology>
    </subcellularLocation>
</comment>
<feature type="transmembrane region" description="Helical" evidence="6">
    <location>
        <begin position="12"/>
        <end position="32"/>
    </location>
</feature>
<reference evidence="8" key="1">
    <citation type="journal article" date="2019" name="Int. J. Syst. Evol. Microbiol.">
        <title>The Global Catalogue of Microorganisms (GCM) 10K type strain sequencing project: providing services to taxonomists for standard genome sequencing and annotation.</title>
        <authorList>
            <consortium name="The Broad Institute Genomics Platform"/>
            <consortium name="The Broad Institute Genome Sequencing Center for Infectious Disease"/>
            <person name="Wu L."/>
            <person name="Ma J."/>
        </authorList>
    </citation>
    <scope>NUCLEOTIDE SEQUENCE [LARGE SCALE GENOMIC DNA]</scope>
    <source>
        <strain evidence="8">NBRC 108894</strain>
    </source>
</reference>
<dbReference type="InterPro" id="IPR019108">
    <property type="entry name" value="Caa3_assmbl_CtaG-rel"/>
</dbReference>
<comment type="caution">
    <text evidence="7">The sequence shown here is derived from an EMBL/GenBank/DDBJ whole genome shotgun (WGS) entry which is preliminary data.</text>
</comment>